<gene>
    <name evidence="5" type="ORF">JOF53_004677</name>
</gene>
<evidence type="ECO:0000259" key="4">
    <source>
        <dbReference type="PROSITE" id="PS50949"/>
    </source>
</evidence>
<dbReference type="Gene3D" id="1.10.10.10">
    <property type="entry name" value="Winged helix-like DNA-binding domain superfamily/Winged helix DNA-binding domain"/>
    <property type="match status" value="1"/>
</dbReference>
<evidence type="ECO:0000313" key="6">
    <source>
        <dbReference type="Proteomes" id="UP001519363"/>
    </source>
</evidence>
<organism evidence="5 6">
    <name type="scientific">Crossiella equi</name>
    <dbReference type="NCBI Taxonomy" id="130796"/>
    <lineage>
        <taxon>Bacteria</taxon>
        <taxon>Bacillati</taxon>
        <taxon>Actinomycetota</taxon>
        <taxon>Actinomycetes</taxon>
        <taxon>Pseudonocardiales</taxon>
        <taxon>Pseudonocardiaceae</taxon>
        <taxon>Crossiella</taxon>
    </lineage>
</organism>
<dbReference type="SUPFAM" id="SSF46785">
    <property type="entry name" value="Winged helix' DNA-binding domain"/>
    <property type="match status" value="1"/>
</dbReference>
<keyword evidence="3" id="KW-0804">Transcription</keyword>
<dbReference type="Pfam" id="PF00392">
    <property type="entry name" value="GntR"/>
    <property type="match status" value="1"/>
</dbReference>
<dbReference type="RefSeq" id="WP_086784536.1">
    <property type="nucleotide sequence ID" value="NZ_JAGIOO010000001.1"/>
</dbReference>
<evidence type="ECO:0000256" key="2">
    <source>
        <dbReference type="ARBA" id="ARBA00023125"/>
    </source>
</evidence>
<dbReference type="InterPro" id="IPR036390">
    <property type="entry name" value="WH_DNA-bd_sf"/>
</dbReference>
<comment type="caution">
    <text evidence="5">The sequence shown here is derived from an EMBL/GenBank/DDBJ whole genome shotgun (WGS) entry which is preliminary data.</text>
</comment>
<dbReference type="Pfam" id="PF07729">
    <property type="entry name" value="FCD"/>
    <property type="match status" value="1"/>
</dbReference>
<dbReference type="PANTHER" id="PTHR43537">
    <property type="entry name" value="TRANSCRIPTIONAL REGULATOR, GNTR FAMILY"/>
    <property type="match status" value="1"/>
</dbReference>
<dbReference type="SMART" id="SM00895">
    <property type="entry name" value="FCD"/>
    <property type="match status" value="1"/>
</dbReference>
<keyword evidence="6" id="KW-1185">Reference proteome</keyword>
<sequence>MTQRGLHGHLLDLLGLAITSGTIPGGRVLRIEELAAQHGVSRTVAREAVRVLEAMRLVRSRPKVGTTVRESTEWNVFDPQVVRWRLAGTGRATQLRQLSQVRAAVEPPAGWLAAREASEGQREELLTLAGELAERASAGDVDGFVEVDVAFHRLVLTASGNDMFAHLGDFTAEVLRGRNRLHLMPEVPDATATKRHLEAAMAIAESRSERAEKLLRQIVVGAAAEVEKLLGER</sequence>
<dbReference type="PANTHER" id="PTHR43537:SF44">
    <property type="entry name" value="GNTR FAMILY REGULATORY PROTEIN"/>
    <property type="match status" value="1"/>
</dbReference>
<proteinExistence type="predicted"/>
<dbReference type="InterPro" id="IPR008920">
    <property type="entry name" value="TF_FadR/GntR_C"/>
</dbReference>
<dbReference type="InterPro" id="IPR011711">
    <property type="entry name" value="GntR_C"/>
</dbReference>
<dbReference type="SUPFAM" id="SSF48008">
    <property type="entry name" value="GntR ligand-binding domain-like"/>
    <property type="match status" value="1"/>
</dbReference>
<keyword evidence="1" id="KW-0805">Transcription regulation</keyword>
<dbReference type="PROSITE" id="PS50949">
    <property type="entry name" value="HTH_GNTR"/>
    <property type="match status" value="1"/>
</dbReference>
<keyword evidence="2 5" id="KW-0238">DNA-binding</keyword>
<dbReference type="InterPro" id="IPR000524">
    <property type="entry name" value="Tscrpt_reg_HTH_GntR"/>
</dbReference>
<name>A0ABS5AGV8_9PSEU</name>
<dbReference type="EMBL" id="JAGIOO010000001">
    <property type="protein sequence ID" value="MBP2475805.1"/>
    <property type="molecule type" value="Genomic_DNA"/>
</dbReference>
<dbReference type="Proteomes" id="UP001519363">
    <property type="component" value="Unassembled WGS sequence"/>
</dbReference>
<reference evidence="5 6" key="1">
    <citation type="submission" date="2021-03" db="EMBL/GenBank/DDBJ databases">
        <title>Sequencing the genomes of 1000 actinobacteria strains.</title>
        <authorList>
            <person name="Klenk H.-P."/>
        </authorList>
    </citation>
    <scope>NUCLEOTIDE SEQUENCE [LARGE SCALE GENOMIC DNA]</scope>
    <source>
        <strain evidence="5 6">DSM 44580</strain>
    </source>
</reference>
<evidence type="ECO:0000256" key="1">
    <source>
        <dbReference type="ARBA" id="ARBA00023015"/>
    </source>
</evidence>
<accession>A0ABS5AGV8</accession>
<dbReference type="GO" id="GO:0003677">
    <property type="term" value="F:DNA binding"/>
    <property type="evidence" value="ECO:0007669"/>
    <property type="project" value="UniProtKB-KW"/>
</dbReference>
<feature type="domain" description="HTH gntR-type" evidence="4">
    <location>
        <begin position="4"/>
        <end position="71"/>
    </location>
</feature>
<protein>
    <submittedName>
        <fullName evidence="5">DNA-binding FadR family transcriptional regulator</fullName>
    </submittedName>
</protein>
<dbReference type="SMART" id="SM00345">
    <property type="entry name" value="HTH_GNTR"/>
    <property type="match status" value="1"/>
</dbReference>
<dbReference type="Gene3D" id="1.20.120.530">
    <property type="entry name" value="GntR ligand-binding domain-like"/>
    <property type="match status" value="1"/>
</dbReference>
<evidence type="ECO:0000256" key="3">
    <source>
        <dbReference type="ARBA" id="ARBA00023163"/>
    </source>
</evidence>
<evidence type="ECO:0000313" key="5">
    <source>
        <dbReference type="EMBL" id="MBP2475805.1"/>
    </source>
</evidence>
<dbReference type="InterPro" id="IPR036388">
    <property type="entry name" value="WH-like_DNA-bd_sf"/>
</dbReference>